<dbReference type="Proteomes" id="UP000632222">
    <property type="component" value="Unassembled WGS sequence"/>
</dbReference>
<keyword evidence="2" id="KW-1185">Reference proteome</keyword>
<dbReference type="InterPro" id="IPR036412">
    <property type="entry name" value="HAD-like_sf"/>
</dbReference>
<evidence type="ECO:0000313" key="2">
    <source>
        <dbReference type="Proteomes" id="UP000632222"/>
    </source>
</evidence>
<dbReference type="GO" id="GO:0016787">
    <property type="term" value="F:hydrolase activity"/>
    <property type="evidence" value="ECO:0007669"/>
    <property type="project" value="UniProtKB-KW"/>
</dbReference>
<proteinExistence type="predicted"/>
<dbReference type="InterPro" id="IPR023214">
    <property type="entry name" value="HAD_sf"/>
</dbReference>
<comment type="caution">
    <text evidence="1">The sequence shown here is derived from an EMBL/GenBank/DDBJ whole genome shotgun (WGS) entry which is preliminary data.</text>
</comment>
<gene>
    <name evidence="1" type="ORF">GCM10008938_44850</name>
</gene>
<name>A0ABQ2DFC0_9DEIO</name>
<reference evidence="2" key="1">
    <citation type="journal article" date="2019" name="Int. J. Syst. Evol. Microbiol.">
        <title>The Global Catalogue of Microorganisms (GCM) 10K type strain sequencing project: providing services to taxonomists for standard genome sequencing and annotation.</title>
        <authorList>
            <consortium name="The Broad Institute Genomics Platform"/>
            <consortium name="The Broad Institute Genome Sequencing Center for Infectious Disease"/>
            <person name="Wu L."/>
            <person name="Ma J."/>
        </authorList>
    </citation>
    <scope>NUCLEOTIDE SEQUENCE [LARGE SCALE GENOMIC DNA]</scope>
    <source>
        <strain evidence="2">JCM 14370</strain>
    </source>
</reference>
<sequence length="258" mass="28142">MSLFAFDVDGTLIDEASNTHAPELVQHIQSLKATGHKIALITGRFGLLRDFLDLIQPDARALGNGNRIVLGETQVSTHALTAQEVQTVLDLVPEGLAVVGSALTDRPLSFVSHYQAAQWEQWHQAGQLFPLEEMVNHDILQLQFKGPACPVLKQRIRETLPHLNAAGAIEPYPGFLNITAQKANKQHALREIADLLGVPLASVIAFGDSDNDMEMLRIAGHSVQVGAAHYLKDICKEQVSCPLIGLPGWLGRYLEGRA</sequence>
<dbReference type="PANTHER" id="PTHR10000">
    <property type="entry name" value="PHOSPHOSERINE PHOSPHATASE"/>
    <property type="match status" value="1"/>
</dbReference>
<protein>
    <submittedName>
        <fullName evidence="1">Hydrolase</fullName>
    </submittedName>
</protein>
<dbReference type="Gene3D" id="3.30.1240.10">
    <property type="match status" value="1"/>
</dbReference>
<organism evidence="1 2">
    <name type="scientific">Deinococcus roseus</name>
    <dbReference type="NCBI Taxonomy" id="392414"/>
    <lineage>
        <taxon>Bacteria</taxon>
        <taxon>Thermotogati</taxon>
        <taxon>Deinococcota</taxon>
        <taxon>Deinococci</taxon>
        <taxon>Deinococcales</taxon>
        <taxon>Deinococcaceae</taxon>
        <taxon>Deinococcus</taxon>
    </lineage>
</organism>
<evidence type="ECO:0000313" key="1">
    <source>
        <dbReference type="EMBL" id="GGJ53881.1"/>
    </source>
</evidence>
<dbReference type="Pfam" id="PF08282">
    <property type="entry name" value="Hydrolase_3"/>
    <property type="match status" value="1"/>
</dbReference>
<dbReference type="Gene3D" id="3.40.50.1000">
    <property type="entry name" value="HAD superfamily/HAD-like"/>
    <property type="match status" value="1"/>
</dbReference>
<keyword evidence="1" id="KW-0378">Hydrolase</keyword>
<dbReference type="EMBL" id="BMOD01000028">
    <property type="protein sequence ID" value="GGJ53881.1"/>
    <property type="molecule type" value="Genomic_DNA"/>
</dbReference>
<accession>A0ABQ2DFC0</accession>
<dbReference type="PANTHER" id="PTHR10000:SF8">
    <property type="entry name" value="HAD SUPERFAMILY HYDROLASE-LIKE, TYPE 3"/>
    <property type="match status" value="1"/>
</dbReference>
<dbReference type="RefSeq" id="WP_189007327.1">
    <property type="nucleotide sequence ID" value="NZ_BMOD01000028.1"/>
</dbReference>
<dbReference type="SUPFAM" id="SSF56784">
    <property type="entry name" value="HAD-like"/>
    <property type="match status" value="1"/>
</dbReference>